<dbReference type="GO" id="GO:0016787">
    <property type="term" value="F:hydrolase activity"/>
    <property type="evidence" value="ECO:0007669"/>
    <property type="project" value="UniProtKB-KW"/>
</dbReference>
<name>A0A2W7RSY5_9RHOB</name>
<comment type="cofactor">
    <cofactor evidence="1">
        <name>Zn(2+)</name>
        <dbReference type="ChEBI" id="CHEBI:29105"/>
    </cofactor>
</comment>
<dbReference type="AlphaFoldDB" id="A0A2W7RSY5"/>
<dbReference type="RefSeq" id="WP_071468189.1">
    <property type="nucleotide sequence ID" value="NZ_QKZQ01000011.1"/>
</dbReference>
<evidence type="ECO:0000313" key="7">
    <source>
        <dbReference type="EMBL" id="PZX41232.1"/>
    </source>
</evidence>
<dbReference type="InterPro" id="IPR001279">
    <property type="entry name" value="Metallo-B-lactamas"/>
</dbReference>
<dbReference type="PANTHER" id="PTHR42978:SF7">
    <property type="entry name" value="METALLO-HYDROLASE RV2300C-RELATED"/>
    <property type="match status" value="1"/>
</dbReference>
<sequence>MGVQETRIYPINTGWLEADLGTYVFWKGPAGKKYWNPVYCHYVDTGTHKILIDTGLCDEERATRYHHKCDKRGCLQVHEHLEQKLGVHPDEIDAIVFTHLHWDHVQNMKQFKNARYIAPKAEIEMAFNPLPLYYRTYESGYLGIEPAYAGCVFEAVADECEVLPGITMFHTPGHSVGHMAVSVATAMGDIVVAGDAIFVERNLEPNPEEGWRHWVPARFVNSYEGWKSVEEIDKRADYVLPCHDEAANARAPYFPYEGMPLRKRRQHIPGFKFYFGDMPAGSVAKAAPAMTTAEAERYLAGLKHPKDMAGT</sequence>
<dbReference type="OrthoDB" id="9773738at2"/>
<dbReference type="EMBL" id="QKZQ01000011">
    <property type="protein sequence ID" value="PZX41232.1"/>
    <property type="molecule type" value="Genomic_DNA"/>
</dbReference>
<evidence type="ECO:0000259" key="6">
    <source>
        <dbReference type="SMART" id="SM00849"/>
    </source>
</evidence>
<evidence type="ECO:0000256" key="4">
    <source>
        <dbReference type="ARBA" id="ARBA00022801"/>
    </source>
</evidence>
<dbReference type="InterPro" id="IPR036866">
    <property type="entry name" value="RibonucZ/Hydroxyglut_hydro"/>
</dbReference>
<keyword evidence="8" id="KW-1185">Reference proteome</keyword>
<dbReference type="SMART" id="SM00849">
    <property type="entry name" value="Lactamase_B"/>
    <property type="match status" value="1"/>
</dbReference>
<dbReference type="STRING" id="121821.GCA_001870675_00057"/>
<evidence type="ECO:0000256" key="5">
    <source>
        <dbReference type="ARBA" id="ARBA00022833"/>
    </source>
</evidence>
<comment type="caution">
    <text evidence="7">The sequence shown here is derived from an EMBL/GenBank/DDBJ whole genome shotgun (WGS) entry which is preliminary data.</text>
</comment>
<proteinExistence type="inferred from homology"/>
<evidence type="ECO:0000256" key="2">
    <source>
        <dbReference type="ARBA" id="ARBA00007749"/>
    </source>
</evidence>
<keyword evidence="5" id="KW-0862">Zinc</keyword>
<feature type="domain" description="Metallo-beta-lactamase" evidence="6">
    <location>
        <begin position="37"/>
        <end position="243"/>
    </location>
</feature>
<protein>
    <submittedName>
        <fullName evidence="7">Glyoxylase-like metal-dependent hydrolase (Beta-lactamase superfamily II)</fullName>
    </submittedName>
</protein>
<dbReference type="PANTHER" id="PTHR42978">
    <property type="entry name" value="QUORUM-QUENCHING LACTONASE YTNP-RELATED-RELATED"/>
    <property type="match status" value="1"/>
</dbReference>
<organism evidence="7 8">
    <name type="scientific">Roseinatronobacter thiooxidans</name>
    <dbReference type="NCBI Taxonomy" id="121821"/>
    <lineage>
        <taxon>Bacteria</taxon>
        <taxon>Pseudomonadati</taxon>
        <taxon>Pseudomonadota</taxon>
        <taxon>Alphaproteobacteria</taxon>
        <taxon>Rhodobacterales</taxon>
        <taxon>Paracoccaceae</taxon>
        <taxon>Roseinatronobacter</taxon>
    </lineage>
</organism>
<dbReference type="CDD" id="cd07729">
    <property type="entry name" value="AHL_lactonase_MBL-fold"/>
    <property type="match status" value="1"/>
</dbReference>
<reference evidence="7 8" key="1">
    <citation type="submission" date="2018-06" db="EMBL/GenBank/DDBJ databases">
        <title>Genomic Encyclopedia of Archaeal and Bacterial Type Strains, Phase II (KMG-II): from individual species to whole genera.</title>
        <authorList>
            <person name="Goeker M."/>
        </authorList>
    </citation>
    <scope>NUCLEOTIDE SEQUENCE [LARGE SCALE GENOMIC DNA]</scope>
    <source>
        <strain evidence="7 8">DSM 13087</strain>
    </source>
</reference>
<dbReference type="InterPro" id="IPR051013">
    <property type="entry name" value="MBL_superfamily_lactonases"/>
</dbReference>
<keyword evidence="4 7" id="KW-0378">Hydrolase</keyword>
<dbReference type="SUPFAM" id="SSF56281">
    <property type="entry name" value="Metallo-hydrolase/oxidoreductase"/>
    <property type="match status" value="1"/>
</dbReference>
<accession>A0A2W7RSY5</accession>
<evidence type="ECO:0000256" key="3">
    <source>
        <dbReference type="ARBA" id="ARBA00022723"/>
    </source>
</evidence>
<dbReference type="Pfam" id="PF00753">
    <property type="entry name" value="Lactamase_B"/>
    <property type="match status" value="1"/>
</dbReference>
<dbReference type="GO" id="GO:0046872">
    <property type="term" value="F:metal ion binding"/>
    <property type="evidence" value="ECO:0007669"/>
    <property type="project" value="UniProtKB-KW"/>
</dbReference>
<comment type="similarity">
    <text evidence="2">Belongs to the metallo-beta-lactamase superfamily.</text>
</comment>
<dbReference type="Proteomes" id="UP000249364">
    <property type="component" value="Unassembled WGS sequence"/>
</dbReference>
<keyword evidence="3" id="KW-0479">Metal-binding</keyword>
<evidence type="ECO:0000256" key="1">
    <source>
        <dbReference type="ARBA" id="ARBA00001947"/>
    </source>
</evidence>
<gene>
    <name evidence="7" type="ORF">LY56_02435</name>
</gene>
<evidence type="ECO:0000313" key="8">
    <source>
        <dbReference type="Proteomes" id="UP000249364"/>
    </source>
</evidence>
<dbReference type="Gene3D" id="3.60.15.10">
    <property type="entry name" value="Ribonuclease Z/Hydroxyacylglutathione hydrolase-like"/>
    <property type="match status" value="1"/>
</dbReference>